<dbReference type="InterPro" id="IPR014729">
    <property type="entry name" value="Rossmann-like_a/b/a_fold"/>
</dbReference>
<evidence type="ECO:0000313" key="9">
    <source>
        <dbReference type="EMBL" id="GLC53034.1"/>
    </source>
</evidence>
<dbReference type="PANTHER" id="PTHR43153:SF1">
    <property type="entry name" value="ELECTRON TRANSFER FLAVOPROTEIN SUBUNIT ALPHA, MITOCHONDRIAL"/>
    <property type="match status" value="1"/>
</dbReference>
<evidence type="ECO:0000256" key="7">
    <source>
        <dbReference type="SAM" id="MobiDB-lite"/>
    </source>
</evidence>
<dbReference type="InterPro" id="IPR014730">
    <property type="entry name" value="ETF_a/b_N"/>
</dbReference>
<feature type="binding site" evidence="6">
    <location>
        <position position="330"/>
    </location>
    <ligand>
        <name>FAD</name>
        <dbReference type="ChEBI" id="CHEBI:57692"/>
    </ligand>
</feature>
<gene>
    <name evidence="9" type="primary">PLEST002347</name>
    <name evidence="9" type="ORF">PLESTB_000700900</name>
</gene>
<comment type="cofactor">
    <cofactor evidence="5 6">
        <name>FAD</name>
        <dbReference type="ChEBI" id="CHEBI:57692"/>
    </cofactor>
    <text evidence="5 6">Binds 1 FAD per dimer.</text>
</comment>
<dbReference type="FunFam" id="3.40.50.1220:FF:000001">
    <property type="entry name" value="Electron transfer flavoprotein, alpha subunit"/>
    <property type="match status" value="1"/>
</dbReference>
<evidence type="ECO:0000256" key="1">
    <source>
        <dbReference type="ARBA" id="ARBA00004305"/>
    </source>
</evidence>
<dbReference type="GO" id="GO:0050660">
    <property type="term" value="F:flavin adenine dinucleotide binding"/>
    <property type="evidence" value="ECO:0007669"/>
    <property type="project" value="InterPro"/>
</dbReference>
<comment type="subcellular location">
    <subcellularLocation>
        <location evidence="1 5">Mitochondrion matrix</location>
    </subcellularLocation>
</comment>
<dbReference type="Gene3D" id="3.40.50.620">
    <property type="entry name" value="HUPs"/>
    <property type="match status" value="1"/>
</dbReference>
<feature type="binding site" evidence="6">
    <location>
        <position position="253"/>
    </location>
    <ligand>
        <name>FAD</name>
        <dbReference type="ChEBI" id="CHEBI:57692"/>
    </ligand>
</feature>
<dbReference type="Proteomes" id="UP001165080">
    <property type="component" value="Unassembled WGS sequence"/>
</dbReference>
<dbReference type="Pfam" id="PF01012">
    <property type="entry name" value="ETF"/>
    <property type="match status" value="1"/>
</dbReference>
<comment type="function">
    <text evidence="5">The electron transfer flavoprotein serves as a specific electron acceptor for several dehydrogenases, including five acyl-CoA dehydrogenases, glutaryl-CoA and sarcosine dehydrogenase. It transfers the electrons to the main mitochondrial respiratory chain via ETF-ubiquinone oxidoreductase (ETF dehydrogenase).</text>
</comment>
<sequence length="390" mass="39310">MLPAAVRQGRQRCKAGWHFLTSSSRQASTLLFVEHNDGKVAPATLAAAAAATKHLPGPLEALVCGFGALASVAASVAAVPGVSKVWLASDPSLERPLAEPISKLLSLMAEKHRPSHLLAASTAQGRNLLPRAAALLGCQPVTDVVKIMDENTFVRPIYAGNAFATVQYHNPPAVRVVTVRPTAFAAGAASASAAASSSSASLPSAAAAPVEPVAPELLQQLAGVVSARWEGQDVRSSGRPELGSAKVVVCGGRALKSAENFVMLEELADLMGGAVGASRAAVDAGFVPNDLQVGQTGKVVAPDLYIGVGISGAIQHLAGMKDSRTIVAINNDPEAPILAVADYGLVQDLFTAVPELIAEVRAAKQQAATTADADGGAAGAAGGPAGGAAA</sequence>
<dbReference type="CDD" id="cd01715">
    <property type="entry name" value="ETF_alpha"/>
    <property type="match status" value="1"/>
</dbReference>
<dbReference type="GO" id="GO:0005759">
    <property type="term" value="C:mitochondrial matrix"/>
    <property type="evidence" value="ECO:0007669"/>
    <property type="project" value="UniProtKB-SubCell"/>
</dbReference>
<keyword evidence="3 5" id="KW-0285">Flavoprotein</keyword>
<evidence type="ECO:0000256" key="4">
    <source>
        <dbReference type="ARBA" id="ARBA00022827"/>
    </source>
</evidence>
<feature type="region of interest" description="Disordered" evidence="7">
    <location>
        <begin position="371"/>
        <end position="390"/>
    </location>
</feature>
<feature type="compositionally biased region" description="Gly residues" evidence="7">
    <location>
        <begin position="376"/>
        <end position="390"/>
    </location>
</feature>
<dbReference type="PIRSF" id="PIRSF000089">
    <property type="entry name" value="Electra_flavoP_a"/>
    <property type="match status" value="1"/>
</dbReference>
<evidence type="ECO:0000259" key="8">
    <source>
        <dbReference type="SMART" id="SM00893"/>
    </source>
</evidence>
<comment type="subunit">
    <text evidence="5">Heterodimer of an alpha and a beta subunit.</text>
</comment>
<dbReference type="Pfam" id="PF00766">
    <property type="entry name" value="ETF_alpha"/>
    <property type="match status" value="1"/>
</dbReference>
<feature type="binding site" evidence="6">
    <location>
        <begin position="292"/>
        <end position="296"/>
    </location>
    <ligand>
        <name>FAD</name>
        <dbReference type="ChEBI" id="CHEBI:57692"/>
    </ligand>
</feature>
<keyword evidence="10" id="KW-1185">Reference proteome</keyword>
<dbReference type="GO" id="GO:0009055">
    <property type="term" value="F:electron transfer activity"/>
    <property type="evidence" value="ECO:0007669"/>
    <property type="project" value="InterPro"/>
</dbReference>
<comment type="similarity">
    <text evidence="2 5">Belongs to the ETF alpha-subunit/FixB family.</text>
</comment>
<keyword evidence="5" id="KW-0813">Transport</keyword>
<evidence type="ECO:0000256" key="5">
    <source>
        <dbReference type="PIRNR" id="PIRNR000089"/>
    </source>
</evidence>
<dbReference type="GO" id="GO:0033539">
    <property type="term" value="P:fatty acid beta-oxidation using acyl-CoA dehydrogenase"/>
    <property type="evidence" value="ECO:0007669"/>
    <property type="project" value="TreeGrafter"/>
</dbReference>
<protein>
    <recommendedName>
        <fullName evidence="5">Electron transfer flavoprotein subunit alpha</fullName>
        <shortName evidence="5">Alpha-ETF</shortName>
    </recommendedName>
</protein>
<evidence type="ECO:0000256" key="6">
    <source>
        <dbReference type="PIRSR" id="PIRSR000089-1"/>
    </source>
</evidence>
<evidence type="ECO:0000256" key="3">
    <source>
        <dbReference type="ARBA" id="ARBA00022630"/>
    </source>
</evidence>
<dbReference type="SUPFAM" id="SSF52467">
    <property type="entry name" value="DHS-like NAD/FAD-binding domain"/>
    <property type="match status" value="1"/>
</dbReference>
<feature type="binding site" evidence="6">
    <location>
        <begin position="278"/>
        <end position="279"/>
    </location>
    <ligand>
        <name>FAD</name>
        <dbReference type="ChEBI" id="CHEBI:57692"/>
    </ligand>
</feature>
<dbReference type="SUPFAM" id="SSF52402">
    <property type="entry name" value="Adenine nucleotide alpha hydrolases-like"/>
    <property type="match status" value="1"/>
</dbReference>
<dbReference type="PANTHER" id="PTHR43153">
    <property type="entry name" value="ELECTRON TRANSFER FLAVOPROTEIN ALPHA"/>
    <property type="match status" value="1"/>
</dbReference>
<accession>A0A9W6BJ14</accession>
<dbReference type="AlphaFoldDB" id="A0A9W6BJ14"/>
<feature type="domain" description="Electron transfer flavoprotein alpha/beta-subunit N-terminal" evidence="8">
    <location>
        <begin position="29"/>
        <end position="222"/>
    </location>
</feature>
<dbReference type="OrthoDB" id="1715808at2759"/>
<feature type="binding site" evidence="6">
    <location>
        <begin position="309"/>
        <end position="316"/>
    </location>
    <ligand>
        <name>FAD</name>
        <dbReference type="ChEBI" id="CHEBI:57692"/>
    </ligand>
</feature>
<dbReference type="InterPro" id="IPR033947">
    <property type="entry name" value="ETF_alpha_N"/>
</dbReference>
<name>A0A9W6BJ14_9CHLO</name>
<dbReference type="SMART" id="SM00893">
    <property type="entry name" value="ETF"/>
    <property type="match status" value="1"/>
</dbReference>
<proteinExistence type="inferred from homology"/>
<reference evidence="9 10" key="1">
    <citation type="journal article" date="2023" name="Commun. Biol.">
        <title>Reorganization of the ancestral sex-determining regions during the evolution of trioecy in Pleodorina starrii.</title>
        <authorList>
            <person name="Takahashi K."/>
            <person name="Suzuki S."/>
            <person name="Kawai-Toyooka H."/>
            <person name="Yamamoto K."/>
            <person name="Hamaji T."/>
            <person name="Ootsuki R."/>
            <person name="Yamaguchi H."/>
            <person name="Kawachi M."/>
            <person name="Higashiyama T."/>
            <person name="Nozaki H."/>
        </authorList>
    </citation>
    <scope>NUCLEOTIDE SEQUENCE [LARGE SCALE GENOMIC DNA]</scope>
    <source>
        <strain evidence="9 10">NIES-4479</strain>
    </source>
</reference>
<organism evidence="9 10">
    <name type="scientific">Pleodorina starrii</name>
    <dbReference type="NCBI Taxonomy" id="330485"/>
    <lineage>
        <taxon>Eukaryota</taxon>
        <taxon>Viridiplantae</taxon>
        <taxon>Chlorophyta</taxon>
        <taxon>core chlorophytes</taxon>
        <taxon>Chlorophyceae</taxon>
        <taxon>CS clade</taxon>
        <taxon>Chlamydomonadales</taxon>
        <taxon>Volvocaceae</taxon>
        <taxon>Pleodorina</taxon>
    </lineage>
</organism>
<dbReference type="EMBL" id="BRXU01000007">
    <property type="protein sequence ID" value="GLC53034.1"/>
    <property type="molecule type" value="Genomic_DNA"/>
</dbReference>
<dbReference type="InterPro" id="IPR001308">
    <property type="entry name" value="ETF_a/FixB"/>
</dbReference>
<keyword evidence="4 5" id="KW-0274">FAD</keyword>
<dbReference type="Gene3D" id="3.40.50.1220">
    <property type="entry name" value="TPP-binding domain"/>
    <property type="match status" value="1"/>
</dbReference>
<dbReference type="InterPro" id="IPR029035">
    <property type="entry name" value="DHS-like_NAD/FAD-binding_dom"/>
</dbReference>
<comment type="caution">
    <text evidence="9">The sequence shown here is derived from an EMBL/GenBank/DDBJ whole genome shotgun (WGS) entry which is preliminary data.</text>
</comment>
<keyword evidence="5" id="KW-0249">Electron transport</keyword>
<dbReference type="InterPro" id="IPR014731">
    <property type="entry name" value="ETF_asu_C"/>
</dbReference>
<keyword evidence="5" id="KW-0496">Mitochondrion</keyword>
<evidence type="ECO:0000256" key="2">
    <source>
        <dbReference type="ARBA" id="ARBA00005817"/>
    </source>
</evidence>
<evidence type="ECO:0000313" key="10">
    <source>
        <dbReference type="Proteomes" id="UP001165080"/>
    </source>
</evidence>